<accession>A0A8I0T9D1</accession>
<dbReference type="GO" id="GO:0005886">
    <property type="term" value="C:plasma membrane"/>
    <property type="evidence" value="ECO:0007669"/>
    <property type="project" value="TreeGrafter"/>
</dbReference>
<organism evidence="2 3">
    <name type="scientific">Brucella anthropi</name>
    <name type="common">Ochrobactrum anthropi</name>
    <dbReference type="NCBI Taxonomy" id="529"/>
    <lineage>
        <taxon>Bacteria</taxon>
        <taxon>Pseudomonadati</taxon>
        <taxon>Pseudomonadota</taxon>
        <taxon>Alphaproteobacteria</taxon>
        <taxon>Hyphomicrobiales</taxon>
        <taxon>Brucellaceae</taxon>
        <taxon>Brucella/Ochrobactrum group</taxon>
        <taxon>Brucella</taxon>
    </lineage>
</organism>
<feature type="transmembrane region" description="Helical" evidence="1">
    <location>
        <begin position="342"/>
        <end position="360"/>
    </location>
</feature>
<dbReference type="AlphaFoldDB" id="A0A8I0T9D1"/>
<evidence type="ECO:0000313" key="3">
    <source>
        <dbReference type="Proteomes" id="UP000642265"/>
    </source>
</evidence>
<feature type="transmembrane region" description="Helical" evidence="1">
    <location>
        <begin position="367"/>
        <end position="388"/>
    </location>
</feature>
<dbReference type="Pfam" id="PF00873">
    <property type="entry name" value="ACR_tran"/>
    <property type="match status" value="1"/>
</dbReference>
<proteinExistence type="predicted"/>
<dbReference type="SUPFAM" id="SSF82866">
    <property type="entry name" value="Multidrug efflux transporter AcrB transmembrane domain"/>
    <property type="match status" value="2"/>
</dbReference>
<comment type="caution">
    <text evidence="2">The sequence shown here is derived from an EMBL/GenBank/DDBJ whole genome shotgun (WGS) entry which is preliminary data.</text>
</comment>
<dbReference type="PANTHER" id="PTHR32063:SF4">
    <property type="entry name" value="SLR6043 PROTEIN"/>
    <property type="match status" value="1"/>
</dbReference>
<dbReference type="PRINTS" id="PR00702">
    <property type="entry name" value="ACRIFLAVINRP"/>
</dbReference>
<feature type="transmembrane region" description="Helical" evidence="1">
    <location>
        <begin position="955"/>
        <end position="974"/>
    </location>
</feature>
<feature type="transmembrane region" description="Helical" evidence="1">
    <location>
        <begin position="521"/>
        <end position="542"/>
    </location>
</feature>
<feature type="transmembrane region" description="Helical" evidence="1">
    <location>
        <begin position="394"/>
        <end position="412"/>
    </location>
</feature>
<dbReference type="SUPFAM" id="SSF82714">
    <property type="entry name" value="Multidrug efflux transporter AcrB TolC docking domain, DN and DC subdomains"/>
    <property type="match status" value="1"/>
</dbReference>
<name>A0A8I0T9D1_BRUAN</name>
<dbReference type="InterPro" id="IPR001036">
    <property type="entry name" value="Acrflvin-R"/>
</dbReference>
<gene>
    <name evidence="2" type="ORF">IH622_11890</name>
</gene>
<keyword evidence="1" id="KW-0812">Transmembrane</keyword>
<dbReference type="Gene3D" id="1.20.1640.10">
    <property type="entry name" value="Multidrug efflux transporter AcrB transmembrane domain"/>
    <property type="match status" value="2"/>
</dbReference>
<dbReference type="GO" id="GO:0042910">
    <property type="term" value="F:xenobiotic transmembrane transporter activity"/>
    <property type="evidence" value="ECO:0007669"/>
    <property type="project" value="TreeGrafter"/>
</dbReference>
<feature type="transmembrane region" description="Helical" evidence="1">
    <location>
        <begin position="905"/>
        <end position="926"/>
    </location>
</feature>
<keyword evidence="1" id="KW-0472">Membrane</keyword>
<dbReference type="Gene3D" id="3.30.70.1440">
    <property type="entry name" value="Multidrug efflux transporter AcrB pore domain"/>
    <property type="match status" value="1"/>
</dbReference>
<dbReference type="SUPFAM" id="SSF82693">
    <property type="entry name" value="Multidrug efflux transporter AcrB pore domain, PN1, PN2, PC1 and PC2 subdomains"/>
    <property type="match status" value="2"/>
</dbReference>
<dbReference type="InterPro" id="IPR027463">
    <property type="entry name" value="AcrB_DN_DC_subdom"/>
</dbReference>
<feature type="transmembrane region" description="Helical" evidence="1">
    <location>
        <begin position="12"/>
        <end position="30"/>
    </location>
</feature>
<dbReference type="Gene3D" id="3.30.70.1320">
    <property type="entry name" value="Multidrug efflux transporter AcrB pore domain like"/>
    <property type="match status" value="1"/>
</dbReference>
<feature type="transmembrane region" description="Helical" evidence="1">
    <location>
        <begin position="853"/>
        <end position="872"/>
    </location>
</feature>
<feature type="transmembrane region" description="Helical" evidence="1">
    <location>
        <begin position="980"/>
        <end position="1010"/>
    </location>
</feature>
<feature type="transmembrane region" description="Helical" evidence="1">
    <location>
        <begin position="473"/>
        <end position="500"/>
    </location>
</feature>
<dbReference type="Gene3D" id="3.30.70.1430">
    <property type="entry name" value="Multidrug efflux transporter AcrB pore domain"/>
    <property type="match status" value="2"/>
</dbReference>
<dbReference type="EMBL" id="JACZKO010000034">
    <property type="protein sequence ID" value="MBE0561494.1"/>
    <property type="molecule type" value="Genomic_DNA"/>
</dbReference>
<dbReference type="Gene3D" id="3.30.2090.10">
    <property type="entry name" value="Multidrug efflux transporter AcrB TolC docking domain, DN and DC subdomains"/>
    <property type="match status" value="2"/>
</dbReference>
<evidence type="ECO:0000256" key="1">
    <source>
        <dbReference type="SAM" id="Phobius"/>
    </source>
</evidence>
<keyword evidence="1" id="KW-1133">Transmembrane helix</keyword>
<feature type="transmembrane region" description="Helical" evidence="1">
    <location>
        <begin position="879"/>
        <end position="899"/>
    </location>
</feature>
<feature type="transmembrane region" description="Helical" evidence="1">
    <location>
        <begin position="443"/>
        <end position="467"/>
    </location>
</feature>
<dbReference type="Proteomes" id="UP000642265">
    <property type="component" value="Unassembled WGS sequence"/>
</dbReference>
<reference evidence="2" key="1">
    <citation type="submission" date="2020-09" db="EMBL/GenBank/DDBJ databases">
        <authorList>
            <person name="Dalcin Martins P."/>
        </authorList>
    </citation>
    <scope>NUCLEOTIDE SEQUENCE</scope>
    <source>
        <strain evidence="2">MAG47</strain>
    </source>
</reference>
<evidence type="ECO:0000313" key="2">
    <source>
        <dbReference type="EMBL" id="MBE0561494.1"/>
    </source>
</evidence>
<dbReference type="PANTHER" id="PTHR32063">
    <property type="match status" value="1"/>
</dbReference>
<sequence length="1031" mass="108706">MSNGIHAIARYRYLVLILGAVLVFASGTLLRNKSIDLLPEFTPPIVEVQTEALGLSAEEVESLITVPMEADLLNGISWIKSITSKSLPGLSSIMMVFEDDTDIWKARQLVQERLTQAHALPNVSRPPVMLQPLSSASRVMQIGLSSSVLTNIEISVEAHWNIKPRLMGVPGVANVSIWGERNRQLQVQVDPRRLSTSNITLSQVLSTTGNALWFSPLSYLDASSPGSGGFIDTPNQRLTIRHLLPISTPEDFAGVVIEGSDLTLGDVTTIVEDHQPLIGDALVGDGPGVLLVVEKFPWADTLAVTRGLEAAIEDLRPSLDGVEIDPTVFRRANFIEVASQNLLLAAVLGGALLLIVLAVLQRDWKSVLVAAVTIPVAMLSAVVVLVLAGIKLDIVLIAGLAAAIGVVINDAVTGAPDRTPGNSAATSWSSHYSATLARARGPVLISSVIAILVTFPLFVIDGVAGAVAMSMALAFGTAVATSLLVSLTVTTALWSVLGSIGHELGSSGRFRFSLPVAVRGLPEGFAGLALILALVFSVTLAFSQRSLIPTFQERSILINWSAMPGTSHPEMMRVAGKVLTELRSVEGVESAGAHIGRAITSDQHTNVNAAQIWVNIAEGADYAATMNAMREIVGNYPGAAREFLNYSEEQARPFTLPDATSALTVRVFGYDLAVLEGLAGQIRESVVAIGGIGPVAIDSRVMEPVVRIEADLEKSKAFGIKPGDIRRTAAILLSGLEVGSLFEDQKVFEVVLWGVPEIRSSVTAVKDLLIDAPDGGLVRLGDVANVSVGSLPSVIHRDAVSRYIDVSVDVRGQDASAIGTAINERLAAMQFPLEYHAELLTDYVDAQTTQGRWVFALSAVAIGVFLLVQAAVGSWRLGLVGFIALAAALSGSTLVMLATGNMLTLASAGALLGVLGVASRGMLALISRYQAMERNGAPLNFDLVAAGSREHFNTILLVGAGGIAALLPAVILPSGPGLEILAPMAVIMIGGLITTTLVILYLVPALYLVFGAGSARLESELFPEGSHYDVP</sequence>
<reference evidence="2" key="2">
    <citation type="submission" date="2020-10" db="EMBL/GenBank/DDBJ databases">
        <title>Enrichment of novel Verrucomicrobia, Bacteroidetes and Krumholzibacteria in an oxygen-limited, methane- and iron-fed bioreactor inoculated with Bothnian Sea sediments.</title>
        <authorList>
            <person name="Martins P.D."/>
            <person name="de Jong A."/>
            <person name="Lenstra W.K."/>
            <person name="van Helmond N.A.G.M."/>
            <person name="Slomp C.P."/>
            <person name="Jetten M.S.M."/>
            <person name="Welte C.U."/>
            <person name="Rasigraf O."/>
        </authorList>
    </citation>
    <scope>NUCLEOTIDE SEQUENCE</scope>
    <source>
        <strain evidence="2">MAG47</strain>
    </source>
</reference>
<protein>
    <submittedName>
        <fullName evidence="2">Efflux RND transporter permease subunit</fullName>
    </submittedName>
</protein>